<keyword evidence="4" id="KW-1185">Reference proteome</keyword>
<feature type="coiled-coil region" evidence="1">
    <location>
        <begin position="48"/>
        <end position="96"/>
    </location>
</feature>
<dbReference type="EMBL" id="BAAAYG010000001">
    <property type="protein sequence ID" value="GAA3278264.1"/>
    <property type="molecule type" value="Genomic_DNA"/>
</dbReference>
<reference evidence="4" key="1">
    <citation type="journal article" date="2019" name="Int. J. Syst. Evol. Microbiol.">
        <title>The Global Catalogue of Microorganisms (GCM) 10K type strain sequencing project: providing services to taxonomists for standard genome sequencing and annotation.</title>
        <authorList>
            <consortium name="The Broad Institute Genomics Platform"/>
            <consortium name="The Broad Institute Genome Sequencing Center for Infectious Disease"/>
            <person name="Wu L."/>
            <person name="Ma J."/>
        </authorList>
    </citation>
    <scope>NUCLEOTIDE SEQUENCE [LARGE SCALE GENOMIC DNA]</scope>
    <source>
        <strain evidence="4">JCM 11483</strain>
    </source>
</reference>
<feature type="compositionally biased region" description="Low complexity" evidence="2">
    <location>
        <begin position="249"/>
        <end position="262"/>
    </location>
</feature>
<evidence type="ECO:0000313" key="3">
    <source>
        <dbReference type="EMBL" id="GAA3278264.1"/>
    </source>
</evidence>
<organism evidence="3 4">
    <name type="scientific">Nesterenkonia halobia</name>
    <dbReference type="NCBI Taxonomy" id="37922"/>
    <lineage>
        <taxon>Bacteria</taxon>
        <taxon>Bacillati</taxon>
        <taxon>Actinomycetota</taxon>
        <taxon>Actinomycetes</taxon>
        <taxon>Micrococcales</taxon>
        <taxon>Micrococcaceae</taxon>
        <taxon>Nesterenkonia</taxon>
    </lineage>
</organism>
<feature type="region of interest" description="Disordered" evidence="2">
    <location>
        <begin position="116"/>
        <end position="146"/>
    </location>
</feature>
<dbReference type="SUPFAM" id="SSF58100">
    <property type="entry name" value="Bacterial hemolysins"/>
    <property type="match status" value="1"/>
</dbReference>
<gene>
    <name evidence="3" type="ORF">GCM10020260_00170</name>
</gene>
<name>A0ABP6R7L2_9MICC</name>
<feature type="compositionally biased region" description="Low complexity" evidence="2">
    <location>
        <begin position="116"/>
        <end position="136"/>
    </location>
</feature>
<evidence type="ECO:0000256" key="2">
    <source>
        <dbReference type="SAM" id="MobiDB-lite"/>
    </source>
</evidence>
<comment type="caution">
    <text evidence="3">The sequence shown here is derived from an EMBL/GenBank/DDBJ whole genome shotgun (WGS) entry which is preliminary data.</text>
</comment>
<dbReference type="RefSeq" id="WP_344717147.1">
    <property type="nucleotide sequence ID" value="NZ_BAAAYG010000001.1"/>
</dbReference>
<keyword evidence="1" id="KW-0175">Coiled coil</keyword>
<sequence length="272" mass="30169">MQRQCPNCLQGLDADAPAQQIYCAPRCREAAKKRRLRGNSAPDARDALDTSTRQIQQLTTQVGQMRQRLSERDETIRQLRSDLRSERRRIDRIAQREGERTRTVQQQLTAAKAELAAATADADRSAAPATGRPSGRTRGRGSDRTEELAEELAAVKDRLAAGQAAYRQLAAERADLAEMLIEADRRHTVMATVITHWDQLAGRLQQAVSGQPDTRISRDDAAILSYWSRARDRLLDHASRPHRTRPRPDTTGQAAGQQSADSAPDRAPATGH</sequence>
<feature type="region of interest" description="Disordered" evidence="2">
    <location>
        <begin position="235"/>
        <end position="272"/>
    </location>
</feature>
<dbReference type="Gene3D" id="1.20.1170.10">
    <property type="match status" value="1"/>
</dbReference>
<protein>
    <submittedName>
        <fullName evidence="3">Uncharacterized protein</fullName>
    </submittedName>
</protein>
<evidence type="ECO:0000256" key="1">
    <source>
        <dbReference type="SAM" id="Coils"/>
    </source>
</evidence>
<proteinExistence type="predicted"/>
<accession>A0ABP6R7L2</accession>
<evidence type="ECO:0000313" key="4">
    <source>
        <dbReference type="Proteomes" id="UP001501736"/>
    </source>
</evidence>
<dbReference type="Proteomes" id="UP001501736">
    <property type="component" value="Unassembled WGS sequence"/>
</dbReference>